<sequence>MTIESPGVSQELAKLVAEMRHKQMEYFRTRSTSALADAKRLERKVDHCCEIILDDQGRLFEE</sequence>
<evidence type="ECO:0000313" key="1">
    <source>
        <dbReference type="EMBL" id="QJA56762.1"/>
    </source>
</evidence>
<organism evidence="1">
    <name type="scientific">viral metagenome</name>
    <dbReference type="NCBI Taxonomy" id="1070528"/>
    <lineage>
        <taxon>unclassified sequences</taxon>
        <taxon>metagenomes</taxon>
        <taxon>organismal metagenomes</taxon>
    </lineage>
</organism>
<reference evidence="1" key="1">
    <citation type="submission" date="2020-03" db="EMBL/GenBank/DDBJ databases">
        <title>The deep terrestrial virosphere.</title>
        <authorList>
            <person name="Holmfeldt K."/>
            <person name="Nilsson E."/>
            <person name="Simone D."/>
            <person name="Lopez-Fernandez M."/>
            <person name="Wu X."/>
            <person name="de Brujin I."/>
            <person name="Lundin D."/>
            <person name="Andersson A."/>
            <person name="Bertilsson S."/>
            <person name="Dopson M."/>
        </authorList>
    </citation>
    <scope>NUCLEOTIDE SEQUENCE</scope>
    <source>
        <strain evidence="1">MM415B01796</strain>
    </source>
</reference>
<dbReference type="AlphaFoldDB" id="A0A6M3IK54"/>
<accession>A0A6M3IK54</accession>
<proteinExistence type="predicted"/>
<gene>
    <name evidence="1" type="ORF">MM415B01796_0018</name>
</gene>
<protein>
    <submittedName>
        <fullName evidence="1">Uncharacterized protein</fullName>
    </submittedName>
</protein>
<dbReference type="EMBL" id="MT141237">
    <property type="protein sequence ID" value="QJA56762.1"/>
    <property type="molecule type" value="Genomic_DNA"/>
</dbReference>
<name>A0A6M3IK54_9ZZZZ</name>